<feature type="domain" description="HTH lysR-type" evidence="5">
    <location>
        <begin position="4"/>
        <end position="61"/>
    </location>
</feature>
<dbReference type="Gene3D" id="3.40.190.10">
    <property type="entry name" value="Periplasmic binding protein-like II"/>
    <property type="match status" value="2"/>
</dbReference>
<dbReference type="Pfam" id="PF00126">
    <property type="entry name" value="HTH_1"/>
    <property type="match status" value="1"/>
</dbReference>
<evidence type="ECO:0000256" key="2">
    <source>
        <dbReference type="ARBA" id="ARBA00023015"/>
    </source>
</evidence>
<evidence type="ECO:0000313" key="6">
    <source>
        <dbReference type="EMBL" id="GIF86207.1"/>
    </source>
</evidence>
<dbReference type="AlphaFoldDB" id="A0A8J3JJX8"/>
<dbReference type="InterPro" id="IPR000847">
    <property type="entry name" value="LysR_HTH_N"/>
</dbReference>
<dbReference type="GO" id="GO:0032993">
    <property type="term" value="C:protein-DNA complex"/>
    <property type="evidence" value="ECO:0007669"/>
    <property type="project" value="TreeGrafter"/>
</dbReference>
<accession>A0A8J3JJX8</accession>
<sequence>MAAVDLTALRSFHEVCRLGSISAAAQALGYTQSAVSRQIAVLEAQLKSPLLRRHARGVRPTPAGDVLLGHAAVILSRAERAAEEVAAAGGLQSVPLRVGAVPTVTADLMPRALTAYTAAFPQARVVFAAGVTPQLLPRLLDGELGLAVVTDYPPGLPPHDGVRLLHLRDDPLYAALPAGHRLAGRDVVDLSELAGDTWVEDYAGAAAMLVSACGRAGFTPRIDIECGGWLGKQAFVAAGFGVTLVPGLLVPALRPDIAVRELRDPPTRNVYAALRTPDATGTPAAAFAAALLAAARPEDHVDLA</sequence>
<dbReference type="PROSITE" id="PS50931">
    <property type="entry name" value="HTH_LYSR"/>
    <property type="match status" value="1"/>
</dbReference>
<dbReference type="Gene3D" id="1.10.10.10">
    <property type="entry name" value="Winged helix-like DNA-binding domain superfamily/Winged helix DNA-binding domain"/>
    <property type="match status" value="1"/>
</dbReference>
<comment type="caution">
    <text evidence="6">The sequence shown here is derived from an EMBL/GenBank/DDBJ whole genome shotgun (WGS) entry which is preliminary data.</text>
</comment>
<evidence type="ECO:0000313" key="7">
    <source>
        <dbReference type="Proteomes" id="UP000601223"/>
    </source>
</evidence>
<keyword evidence="2" id="KW-0805">Transcription regulation</keyword>
<dbReference type="InterPro" id="IPR005119">
    <property type="entry name" value="LysR_subst-bd"/>
</dbReference>
<name>A0A8J3JJX8_9ACTN</name>
<gene>
    <name evidence="6" type="ORF">Cba03nite_75560</name>
</gene>
<dbReference type="InterPro" id="IPR036388">
    <property type="entry name" value="WH-like_DNA-bd_sf"/>
</dbReference>
<dbReference type="PRINTS" id="PR00039">
    <property type="entry name" value="HTHLYSR"/>
</dbReference>
<dbReference type="Proteomes" id="UP000601223">
    <property type="component" value="Unassembled WGS sequence"/>
</dbReference>
<dbReference type="SUPFAM" id="SSF46785">
    <property type="entry name" value="Winged helix' DNA-binding domain"/>
    <property type="match status" value="1"/>
</dbReference>
<keyword evidence="3" id="KW-0238">DNA-binding</keyword>
<dbReference type="GO" id="GO:0003677">
    <property type="term" value="F:DNA binding"/>
    <property type="evidence" value="ECO:0007669"/>
    <property type="project" value="UniProtKB-KW"/>
</dbReference>
<protein>
    <submittedName>
        <fullName evidence="6">LysR family transcriptional regulator</fullName>
    </submittedName>
</protein>
<evidence type="ECO:0000256" key="3">
    <source>
        <dbReference type="ARBA" id="ARBA00023125"/>
    </source>
</evidence>
<evidence type="ECO:0000256" key="4">
    <source>
        <dbReference type="ARBA" id="ARBA00023163"/>
    </source>
</evidence>
<evidence type="ECO:0000259" key="5">
    <source>
        <dbReference type="PROSITE" id="PS50931"/>
    </source>
</evidence>
<dbReference type="EMBL" id="BONF01000062">
    <property type="protein sequence ID" value="GIF86207.1"/>
    <property type="molecule type" value="Genomic_DNA"/>
</dbReference>
<proteinExistence type="inferred from homology"/>
<dbReference type="CDD" id="cd08423">
    <property type="entry name" value="PBP2_LTTR_like_6"/>
    <property type="match status" value="1"/>
</dbReference>
<reference evidence="6 7" key="1">
    <citation type="submission" date="2021-01" db="EMBL/GenBank/DDBJ databases">
        <title>Whole genome shotgun sequence of Catellatospora bangladeshensis NBRC 107357.</title>
        <authorList>
            <person name="Komaki H."/>
            <person name="Tamura T."/>
        </authorList>
    </citation>
    <scope>NUCLEOTIDE SEQUENCE [LARGE SCALE GENOMIC DNA]</scope>
    <source>
        <strain evidence="6 7">NBRC 107357</strain>
    </source>
</reference>
<dbReference type="PANTHER" id="PTHR30346">
    <property type="entry name" value="TRANSCRIPTIONAL DUAL REGULATOR HCAR-RELATED"/>
    <property type="match status" value="1"/>
</dbReference>
<dbReference type="PANTHER" id="PTHR30346:SF29">
    <property type="entry name" value="LYSR SUBSTRATE-BINDING"/>
    <property type="match status" value="1"/>
</dbReference>
<keyword evidence="7" id="KW-1185">Reference proteome</keyword>
<evidence type="ECO:0000256" key="1">
    <source>
        <dbReference type="ARBA" id="ARBA00009437"/>
    </source>
</evidence>
<keyword evidence="4" id="KW-0804">Transcription</keyword>
<dbReference type="FunFam" id="1.10.10.10:FF:000001">
    <property type="entry name" value="LysR family transcriptional regulator"/>
    <property type="match status" value="1"/>
</dbReference>
<dbReference type="GO" id="GO:0003700">
    <property type="term" value="F:DNA-binding transcription factor activity"/>
    <property type="evidence" value="ECO:0007669"/>
    <property type="project" value="InterPro"/>
</dbReference>
<dbReference type="Pfam" id="PF03466">
    <property type="entry name" value="LysR_substrate"/>
    <property type="match status" value="1"/>
</dbReference>
<dbReference type="InterPro" id="IPR036390">
    <property type="entry name" value="WH_DNA-bd_sf"/>
</dbReference>
<comment type="similarity">
    <text evidence="1">Belongs to the LysR transcriptional regulatory family.</text>
</comment>
<organism evidence="6 7">
    <name type="scientific">Catellatospora bangladeshensis</name>
    <dbReference type="NCBI Taxonomy" id="310355"/>
    <lineage>
        <taxon>Bacteria</taxon>
        <taxon>Bacillati</taxon>
        <taxon>Actinomycetota</taxon>
        <taxon>Actinomycetes</taxon>
        <taxon>Micromonosporales</taxon>
        <taxon>Micromonosporaceae</taxon>
        <taxon>Catellatospora</taxon>
    </lineage>
</organism>
<dbReference type="SUPFAM" id="SSF53850">
    <property type="entry name" value="Periplasmic binding protein-like II"/>
    <property type="match status" value="1"/>
</dbReference>